<dbReference type="PANTHER" id="PTHR44591">
    <property type="entry name" value="STRESS RESPONSE REGULATOR PROTEIN 1"/>
    <property type="match status" value="1"/>
</dbReference>
<dbReference type="RefSeq" id="WP_159455637.1">
    <property type="nucleotide sequence ID" value="NZ_FWZT01000025.1"/>
</dbReference>
<dbReference type="AlphaFoldDB" id="A0A1Y6CL36"/>
<evidence type="ECO:0000259" key="3">
    <source>
        <dbReference type="PROSITE" id="PS50110"/>
    </source>
</evidence>
<dbReference type="Pfam" id="PF00072">
    <property type="entry name" value="Response_reg"/>
    <property type="match status" value="1"/>
</dbReference>
<evidence type="ECO:0000256" key="1">
    <source>
        <dbReference type="ARBA" id="ARBA00022553"/>
    </source>
</evidence>
<dbReference type="EMBL" id="FWZT01000025">
    <property type="protein sequence ID" value="SMF70076.1"/>
    <property type="molecule type" value="Genomic_DNA"/>
</dbReference>
<gene>
    <name evidence="4" type="ORF">SAMN06296036_12587</name>
</gene>
<dbReference type="InterPro" id="IPR050595">
    <property type="entry name" value="Bact_response_regulator"/>
</dbReference>
<dbReference type="Proteomes" id="UP000192907">
    <property type="component" value="Unassembled WGS sequence"/>
</dbReference>
<keyword evidence="5" id="KW-1185">Reference proteome</keyword>
<evidence type="ECO:0000313" key="4">
    <source>
        <dbReference type="EMBL" id="SMF70076.1"/>
    </source>
</evidence>
<protein>
    <submittedName>
        <fullName evidence="4">Two-component system, chemotaxis family, response regulator CheY</fullName>
    </submittedName>
</protein>
<evidence type="ECO:0000313" key="5">
    <source>
        <dbReference type="Proteomes" id="UP000192907"/>
    </source>
</evidence>
<dbReference type="SMART" id="SM00448">
    <property type="entry name" value="REC"/>
    <property type="match status" value="1"/>
</dbReference>
<accession>A0A1Y6CL36</accession>
<sequence length="126" mass="14102">MAIKVLAVEDSETILKQITFCLSRHKIKVVTARTGADGIDMYWKNQDIDLLISDVFMPVVDGLEMIERIKRLGYKGPSIVITQNGNKDRIAKAKAIGVSGWIIKPFTEELLRTSVSKTLDIVLKEV</sequence>
<feature type="domain" description="Response regulatory" evidence="3">
    <location>
        <begin position="4"/>
        <end position="119"/>
    </location>
</feature>
<dbReference type="InterPro" id="IPR001789">
    <property type="entry name" value="Sig_transdc_resp-reg_receiver"/>
</dbReference>
<dbReference type="GO" id="GO:0000160">
    <property type="term" value="P:phosphorelay signal transduction system"/>
    <property type="evidence" value="ECO:0007669"/>
    <property type="project" value="InterPro"/>
</dbReference>
<dbReference type="CDD" id="cd00156">
    <property type="entry name" value="REC"/>
    <property type="match status" value="1"/>
</dbReference>
<proteinExistence type="predicted"/>
<organism evidence="4 5">
    <name type="scientific">Pseudobacteriovorax antillogorgiicola</name>
    <dbReference type="NCBI Taxonomy" id="1513793"/>
    <lineage>
        <taxon>Bacteria</taxon>
        <taxon>Pseudomonadati</taxon>
        <taxon>Bdellovibrionota</taxon>
        <taxon>Oligoflexia</taxon>
        <taxon>Oligoflexales</taxon>
        <taxon>Pseudobacteriovoracaceae</taxon>
        <taxon>Pseudobacteriovorax</taxon>
    </lineage>
</organism>
<dbReference type="PROSITE" id="PS50110">
    <property type="entry name" value="RESPONSE_REGULATORY"/>
    <property type="match status" value="1"/>
</dbReference>
<dbReference type="STRING" id="1513793.SAMN06296036_12587"/>
<evidence type="ECO:0000256" key="2">
    <source>
        <dbReference type="PROSITE-ProRule" id="PRU00169"/>
    </source>
</evidence>
<dbReference type="Gene3D" id="3.40.50.2300">
    <property type="match status" value="1"/>
</dbReference>
<dbReference type="PANTHER" id="PTHR44591:SF3">
    <property type="entry name" value="RESPONSE REGULATORY DOMAIN-CONTAINING PROTEIN"/>
    <property type="match status" value="1"/>
</dbReference>
<reference evidence="5" key="1">
    <citation type="submission" date="2017-04" db="EMBL/GenBank/DDBJ databases">
        <authorList>
            <person name="Varghese N."/>
            <person name="Submissions S."/>
        </authorList>
    </citation>
    <scope>NUCLEOTIDE SEQUENCE [LARGE SCALE GENOMIC DNA]</scope>
    <source>
        <strain evidence="5">RKEM611</strain>
    </source>
</reference>
<keyword evidence="1 2" id="KW-0597">Phosphoprotein</keyword>
<name>A0A1Y6CL36_9BACT</name>
<dbReference type="SUPFAM" id="SSF52172">
    <property type="entry name" value="CheY-like"/>
    <property type="match status" value="1"/>
</dbReference>
<feature type="modified residue" description="4-aspartylphosphate" evidence="2">
    <location>
        <position position="54"/>
    </location>
</feature>
<dbReference type="InterPro" id="IPR011006">
    <property type="entry name" value="CheY-like_superfamily"/>
</dbReference>